<protein>
    <recommendedName>
        <fullName evidence="5">GST N-terminal domain-containing protein</fullName>
    </recommendedName>
</protein>
<dbReference type="OrthoDB" id="4951845at2759"/>
<keyword evidence="4" id="KW-1185">Reference proteome</keyword>
<evidence type="ECO:0008006" key="5">
    <source>
        <dbReference type="Google" id="ProtNLM"/>
    </source>
</evidence>
<proteinExistence type="predicted"/>
<reference evidence="3" key="1">
    <citation type="submission" date="2020-11" db="EMBL/GenBank/DDBJ databases">
        <authorList>
            <consortium name="DOE Joint Genome Institute"/>
            <person name="Ahrendt S."/>
            <person name="Riley R."/>
            <person name="Andreopoulos W."/>
            <person name="Labutti K."/>
            <person name="Pangilinan J."/>
            <person name="Ruiz-Duenas F.J."/>
            <person name="Barrasa J.M."/>
            <person name="Sanchez-Garcia M."/>
            <person name="Camarero S."/>
            <person name="Miyauchi S."/>
            <person name="Serrano A."/>
            <person name="Linde D."/>
            <person name="Babiker R."/>
            <person name="Drula E."/>
            <person name="Ayuso-Fernandez I."/>
            <person name="Pacheco R."/>
            <person name="Padilla G."/>
            <person name="Ferreira P."/>
            <person name="Barriuso J."/>
            <person name="Kellner H."/>
            <person name="Castanera R."/>
            <person name="Alfaro M."/>
            <person name="Ramirez L."/>
            <person name="Pisabarro A.G."/>
            <person name="Kuo A."/>
            <person name="Tritt A."/>
            <person name="Lipzen A."/>
            <person name="He G."/>
            <person name="Yan M."/>
            <person name="Ng V."/>
            <person name="Cullen D."/>
            <person name="Martin F."/>
            <person name="Rosso M.-N."/>
            <person name="Henrissat B."/>
            <person name="Hibbett D."/>
            <person name="Martinez A.T."/>
            <person name="Grigoriev I.V."/>
        </authorList>
    </citation>
    <scope>NUCLEOTIDE SEQUENCE</scope>
    <source>
        <strain evidence="3">CBS 506.95</strain>
    </source>
</reference>
<evidence type="ECO:0000313" key="4">
    <source>
        <dbReference type="Proteomes" id="UP000807306"/>
    </source>
</evidence>
<evidence type="ECO:0000259" key="2">
    <source>
        <dbReference type="Pfam" id="PF22041"/>
    </source>
</evidence>
<dbReference type="CDD" id="cd00299">
    <property type="entry name" value="GST_C_family"/>
    <property type="match status" value="1"/>
</dbReference>
<name>A0A9P6ELT9_9AGAR</name>
<feature type="domain" description="Glutathione S-transferase UstS-like C-terminal" evidence="2">
    <location>
        <begin position="128"/>
        <end position="259"/>
    </location>
</feature>
<feature type="domain" description="GST N-terminal" evidence="1">
    <location>
        <begin position="43"/>
        <end position="113"/>
    </location>
</feature>
<dbReference type="InterPro" id="IPR036249">
    <property type="entry name" value="Thioredoxin-like_sf"/>
</dbReference>
<dbReference type="Proteomes" id="UP000807306">
    <property type="component" value="Unassembled WGS sequence"/>
</dbReference>
<dbReference type="EMBL" id="MU157835">
    <property type="protein sequence ID" value="KAF9531480.1"/>
    <property type="molecule type" value="Genomic_DNA"/>
</dbReference>
<dbReference type="Gene3D" id="1.20.1050.10">
    <property type="match status" value="1"/>
</dbReference>
<dbReference type="InterPro" id="IPR004045">
    <property type="entry name" value="Glutathione_S-Trfase_N"/>
</dbReference>
<dbReference type="AlphaFoldDB" id="A0A9P6ELT9"/>
<dbReference type="Gene3D" id="3.40.30.10">
    <property type="entry name" value="Glutaredoxin"/>
    <property type="match status" value="1"/>
</dbReference>
<dbReference type="InterPro" id="IPR054416">
    <property type="entry name" value="GST_UstS-like_C"/>
</dbReference>
<dbReference type="Pfam" id="PF22041">
    <property type="entry name" value="GST_C_7"/>
    <property type="match status" value="1"/>
</dbReference>
<comment type="caution">
    <text evidence="3">The sequence shown here is derived from an EMBL/GenBank/DDBJ whole genome shotgun (WGS) entry which is preliminary data.</text>
</comment>
<dbReference type="SUPFAM" id="SSF52833">
    <property type="entry name" value="Thioredoxin-like"/>
    <property type="match status" value="1"/>
</dbReference>
<accession>A0A9P6ELT9</accession>
<dbReference type="Pfam" id="PF13409">
    <property type="entry name" value="GST_N_2"/>
    <property type="match status" value="1"/>
</dbReference>
<sequence>MNRDNFPHFALATNMSARNHAPTTLILYDVRGQCDQSWLPSIWRIRLILNYKRIPYKTEWISFQDVENTLRELHVPPTSQRSDGRDVYTLPVLWDQGRRKFVSDTNRIAEYLEGISPARPVFPEGSKALQSLFVYFVQEVFSKPLLPIMVPLSHQQLPDPAQNYFRPGQPPANMLTGHQREQQWRAVQAQFDFLDGIISKNDNDGDGVVVMGRDLSYADFAVCAVLLWIKRMAGNDGWARVRTWNNGRWERLLDRCREFMDER</sequence>
<gene>
    <name evidence="3" type="ORF">CPB83DRAFT_106535</name>
</gene>
<evidence type="ECO:0000313" key="3">
    <source>
        <dbReference type="EMBL" id="KAF9531480.1"/>
    </source>
</evidence>
<evidence type="ECO:0000259" key="1">
    <source>
        <dbReference type="Pfam" id="PF13409"/>
    </source>
</evidence>
<organism evidence="3 4">
    <name type="scientific">Crepidotus variabilis</name>
    <dbReference type="NCBI Taxonomy" id="179855"/>
    <lineage>
        <taxon>Eukaryota</taxon>
        <taxon>Fungi</taxon>
        <taxon>Dikarya</taxon>
        <taxon>Basidiomycota</taxon>
        <taxon>Agaricomycotina</taxon>
        <taxon>Agaricomycetes</taxon>
        <taxon>Agaricomycetidae</taxon>
        <taxon>Agaricales</taxon>
        <taxon>Agaricineae</taxon>
        <taxon>Crepidotaceae</taxon>
        <taxon>Crepidotus</taxon>
    </lineage>
</organism>